<evidence type="ECO:0000313" key="2">
    <source>
        <dbReference type="Proteomes" id="UP000017648"/>
    </source>
</evidence>
<dbReference type="Proteomes" id="UP000017648">
    <property type="component" value="Segment"/>
</dbReference>
<dbReference type="KEGG" id="vg:17959998"/>
<gene>
    <name evidence="1" type="ORF">Grass_74</name>
</gene>
<evidence type="ECO:0000313" key="1">
    <source>
        <dbReference type="EMBL" id="AGY47339.1"/>
    </source>
</evidence>
<keyword evidence="2" id="KW-1185">Reference proteome</keyword>
<dbReference type="OrthoDB" id="9032at10239"/>
<dbReference type="GeneID" id="17959998"/>
<organism evidence="1 2">
    <name type="scientific">Bacillus phage Grass</name>
    <dbReference type="NCBI Taxonomy" id="1406785"/>
    <lineage>
        <taxon>Viruses</taxon>
        <taxon>Duplodnaviria</taxon>
        <taxon>Heunggongvirae</taxon>
        <taxon>Uroviricota</taxon>
        <taxon>Caudoviricetes</taxon>
        <taxon>Herelleviridae</taxon>
        <taxon>Bastillevirinae</taxon>
        <taxon>Nitunavirus</taxon>
        <taxon>Nitunavirus grass</taxon>
    </lineage>
</organism>
<dbReference type="InterPro" id="IPR056960">
    <property type="entry name" value="SP10_terminator"/>
</dbReference>
<proteinExistence type="predicted"/>
<dbReference type="EMBL" id="KF669652">
    <property type="protein sequence ID" value="AGY47339.1"/>
    <property type="molecule type" value="Genomic_DNA"/>
</dbReference>
<dbReference type="Pfam" id="PF23932">
    <property type="entry name" value="SP10_terminator"/>
    <property type="match status" value="1"/>
</dbReference>
<protein>
    <submittedName>
        <fullName evidence="1">Uncharacterized protein</fullName>
    </submittedName>
</protein>
<accession>U5PTV9</accession>
<name>U5PTV9_BPGRA</name>
<dbReference type="RefSeq" id="YP_008771440.1">
    <property type="nucleotide sequence ID" value="NC_022771.1"/>
</dbReference>
<organismHost>
    <name type="scientific">Bacillus subtilis</name>
    <dbReference type="NCBI Taxonomy" id="1423"/>
</organismHost>
<reference evidence="1 2" key="1">
    <citation type="journal article" date="2013" name="Genome Announc.">
        <title>Complete Genome of Bacillus subtilis Myophage Grass.</title>
        <authorList>
            <person name="Miller S.Y."/>
            <person name="Colquhoun J.M."/>
            <person name="Perl A.L."/>
            <person name="Chamakura K.R."/>
            <person name="Kuty Everett G.F."/>
        </authorList>
    </citation>
    <scope>NUCLEOTIDE SEQUENCE [LARGE SCALE GENOMIC DNA]</scope>
</reference>
<sequence length="288" mass="32766">MALPSIDTYLYKEIAEKLEIILSNRYIIEEILKEVQPEVSTSFIERFTGDRRWEIPIVYTMPQDKQSQRGAIYIGLREGQESQPSLGNMEDTYDFKEGNLYKEESVVAATESDEPGNRRLYLEVSQPIGDLYNVEGLEFARSDNKTIEGNRIYFKYDPSLIGLSFLVNYVAKVGDEEGLKKGFTALEHYSVLVVSTNMDTVRCLDLIVKAILIMMRSNAEEHSNQLLQKLQFGQIEEIPLGTTDGATPELLYGREAIVSYTTSYNLDTPIMNMLKEIKINVNLDVEGE</sequence>